<reference evidence="1 2" key="1">
    <citation type="submission" date="2010-12" db="EMBL/GenBank/DDBJ databases">
        <title>Whole genome sequence of Acidiphilium multivorum AIU301.</title>
        <authorList>
            <person name="Narita-Yamada S."/>
            <person name="Nakamura S."/>
            <person name="Ito N."/>
            <person name="Takarada H."/>
            <person name="Katano Y."/>
            <person name="Nakazawa H."/>
            <person name="Hosoyama A."/>
            <person name="Yamada R."/>
            <person name="Fujita N."/>
        </authorList>
    </citation>
    <scope>NUCLEOTIDE SEQUENCE [LARGE SCALE GENOMIC DNA]</scope>
    <source>
        <strain evidence="2">DSM 11245 / JCM 8867 / AIU301</strain>
    </source>
</reference>
<organism evidence="1 2">
    <name type="scientific">Acidiphilium multivorum (strain DSM 11245 / JCM 8867 / NBRC 100883 / AIU 301)</name>
    <dbReference type="NCBI Taxonomy" id="926570"/>
    <lineage>
        <taxon>Bacteria</taxon>
        <taxon>Pseudomonadati</taxon>
        <taxon>Pseudomonadota</taxon>
        <taxon>Alphaproteobacteria</taxon>
        <taxon>Acetobacterales</taxon>
        <taxon>Acidocellaceae</taxon>
        <taxon>Acidiphilium</taxon>
    </lineage>
</organism>
<gene>
    <name evidence="1" type="primary">hutG</name>
    <name evidence="1" type="ordered locus">ACMV_17960</name>
</gene>
<proteinExistence type="predicted"/>
<evidence type="ECO:0000313" key="2">
    <source>
        <dbReference type="Proteomes" id="UP000007100"/>
    </source>
</evidence>
<dbReference type="RefSeq" id="WP_013640189.1">
    <property type="nucleotide sequence ID" value="NC_015186.1"/>
</dbReference>
<dbReference type="Pfam" id="PF05013">
    <property type="entry name" value="FGase"/>
    <property type="match status" value="1"/>
</dbReference>
<dbReference type="EMBL" id="AP012035">
    <property type="protein sequence ID" value="BAJ81143.1"/>
    <property type="molecule type" value="Genomic_DNA"/>
</dbReference>
<dbReference type="SUPFAM" id="SSF53187">
    <property type="entry name" value="Zn-dependent exopeptidases"/>
    <property type="match status" value="1"/>
</dbReference>
<dbReference type="Proteomes" id="UP000007100">
    <property type="component" value="Chromosome"/>
</dbReference>
<dbReference type="AlphaFoldDB" id="F0IZD3"/>
<dbReference type="EC" id="3.5.1.68" evidence="1"/>
<dbReference type="HOGENOM" id="CLU_069318_1_0_5"/>
<keyword evidence="2" id="KW-1185">Reference proteome</keyword>
<dbReference type="OrthoDB" id="9802050at2"/>
<evidence type="ECO:0000313" key="1">
    <source>
        <dbReference type="EMBL" id="BAJ81143.1"/>
    </source>
</evidence>
<name>F0IZD3_ACIMA</name>
<protein>
    <submittedName>
        <fullName evidence="1">N-formylglutamate amidohydrolase</fullName>
        <ecNumber evidence="1">3.5.1.68</ecNumber>
    </submittedName>
</protein>
<dbReference type="InterPro" id="IPR007709">
    <property type="entry name" value="N-FG_amidohydro"/>
</dbReference>
<dbReference type="Gene3D" id="3.40.630.40">
    <property type="entry name" value="Zn-dependent exopeptidases"/>
    <property type="match status" value="1"/>
</dbReference>
<accession>F0IZD3</accession>
<keyword evidence="1" id="KW-0378">Hydrolase</keyword>
<dbReference type="GO" id="GO:0050129">
    <property type="term" value="F:N-formylglutamate deformylase activity"/>
    <property type="evidence" value="ECO:0007669"/>
    <property type="project" value="UniProtKB-EC"/>
</dbReference>
<dbReference type="KEGG" id="amv:ACMV_17960"/>
<sequence length="297" mass="31998">MDLVPPRPEQDAAACADGELPPCVLTRPPRQSAPVVVASPHSGRAYAPDFLALSRLDARALRKSEDGFVDELCAGAPGLGLPLLAARFPRAWCDVNREPWELDPAMFEDALPPYVNATSPRVAAGLGTIARVVASGEPIYRRKLRFAEAQARIEACWRPYRAALAGLIAETRAAFGACLLLDIHSMPRPPGLPHGHGPDIVVGDLHGASCARPVVQLVEQALRGEGFAIRRNDPYAGGYVTRHYGRPREHVHVVQIEIARALYMDEATMLRLPGFAALQASLTRILARVAAAVPALV</sequence>